<dbReference type="InterPro" id="IPR022655">
    <property type="entry name" value="DUF1553"/>
</dbReference>
<gene>
    <name evidence="5" type="ORF">ESB00_11120</name>
</gene>
<dbReference type="InterPro" id="IPR036909">
    <property type="entry name" value="Cyt_c-like_dom_sf"/>
</dbReference>
<dbReference type="EMBL" id="SDHX01000001">
    <property type="protein sequence ID" value="RXK56389.1"/>
    <property type="molecule type" value="Genomic_DNA"/>
</dbReference>
<proteinExistence type="predicted"/>
<name>A0A4V1M6S2_9BACT</name>
<evidence type="ECO:0000313" key="6">
    <source>
        <dbReference type="Proteomes" id="UP000290218"/>
    </source>
</evidence>
<dbReference type="OrthoDB" id="175422at2"/>
<dbReference type="GO" id="GO:0009055">
    <property type="term" value="F:electron transfer activity"/>
    <property type="evidence" value="ECO:0007669"/>
    <property type="project" value="InterPro"/>
</dbReference>
<comment type="caution">
    <text evidence="5">The sequence shown here is derived from an EMBL/GenBank/DDBJ whole genome shotgun (WGS) entry which is preliminary data.</text>
</comment>
<feature type="compositionally biased region" description="Basic residues" evidence="1">
    <location>
        <begin position="108"/>
        <end position="136"/>
    </location>
</feature>
<evidence type="ECO:0000259" key="2">
    <source>
        <dbReference type="Pfam" id="PF07583"/>
    </source>
</evidence>
<dbReference type="GO" id="GO:0020037">
    <property type="term" value="F:heme binding"/>
    <property type="evidence" value="ECO:0007669"/>
    <property type="project" value="InterPro"/>
</dbReference>
<dbReference type="Pfam" id="PF07635">
    <property type="entry name" value="PSCyt1"/>
    <property type="match status" value="1"/>
</dbReference>
<dbReference type="AlphaFoldDB" id="A0A4V1M6S2"/>
<dbReference type="Proteomes" id="UP000290218">
    <property type="component" value="Unassembled WGS sequence"/>
</dbReference>
<sequence length="1010" mass="112524">MVFRIQKSALRPHLSGLAHPRQILGPGPARLGLLREEQNSLLAHEPCQRANLSSQRLLPRTPRRHLRHLPQIRRHQNHPKPRQRRRPLHRARQRALPRHLRDPLVRPPQRRRSPLRLDHHHHQHRQYRRRWRRRQQRPPIPWPAALRPGPRLGHPRAQTTPSPPVKAGSGYPSSSRVRLRPSHVFAALAATLVAGGEASATDRDPDFSREILPILSDNCFHCHGPDASHRKAKLRLDEEPDAKAPRQGYFIIKPGDSAESELINRINSSFDDELMPPADSNKRLSPHQKDLLTRWVASGARWGRHWSFTPLTRPEVSSDGRSSTAGHPVDAFVRQHLAAVRLAPAAEASRSALIRRVTLDLTGLPPTPAEVAEFLADREAGAFERVVDRLLASPAYGERMAWDWLELARYADTNGYRGDLTRTMWPWRDWVVKAFNENLAYDRFTLWQLAGDLLPHATTEQILATAFLRNHAINGEAGRIAEENRIDYVLDMTETTSTAWLGLTLGCARCHDHKFDPVTQRDYYAFSAFFNRTPVDGSGGDPQTKPVLDLSTTAQRAELAACEDRLAPLQAAVDELELAVFPRPPGEPASKSPAALGFNGEILGALDKAAHTRSAEKLLALAEAIEGAQPAYAAAVRRLHAAVAARDKLLGAMVRVMIMADAPKPRPAHVLDRGLYNRPLAEVAPGVPVFLPGLSSGAPANRLDLARWLFSAENPLTARVTVNRIWQMFFGVGLVKTVEDFGVQSEVPLHADLLDWLAADFRDSGWDMKHLVRTIVTSATYRQDNRLTPELLDRDPENRHLARGPRFRLPSWMIRDQALAASGLLVRTMGGPGVFPYQPPGIWEESSFGKLHYQADTGESLYRRSLYTFWRRSVGPTVFFDTPARFVCSVKPTRTNIPLHALATLNDPTYVEAARVLAGHALAAGTLPGDRLHFVFQRLLSRSPSAAEASILLAGLARHEAAFAASPEDARALLNVGDWRAALSTDPAEHAAWAMLCLAVLNLDETLTKS</sequence>
<evidence type="ECO:0000259" key="4">
    <source>
        <dbReference type="Pfam" id="PF07635"/>
    </source>
</evidence>
<keyword evidence="6" id="KW-1185">Reference proteome</keyword>
<dbReference type="SUPFAM" id="SSF46626">
    <property type="entry name" value="Cytochrome c"/>
    <property type="match status" value="1"/>
</dbReference>
<feature type="compositionally biased region" description="Basic residues" evidence="1">
    <location>
        <begin position="61"/>
        <end position="98"/>
    </location>
</feature>
<evidence type="ECO:0000259" key="3">
    <source>
        <dbReference type="Pfam" id="PF07587"/>
    </source>
</evidence>
<organism evidence="5 6">
    <name type="scientific">Oleiharenicola lentus</name>
    <dbReference type="NCBI Taxonomy" id="2508720"/>
    <lineage>
        <taxon>Bacteria</taxon>
        <taxon>Pseudomonadati</taxon>
        <taxon>Verrucomicrobiota</taxon>
        <taxon>Opitutia</taxon>
        <taxon>Opitutales</taxon>
        <taxon>Opitutaceae</taxon>
        <taxon>Oleiharenicola</taxon>
    </lineage>
</organism>
<feature type="domain" description="Cytochrome C Planctomycete-type" evidence="4">
    <location>
        <begin position="219"/>
        <end position="279"/>
    </location>
</feature>
<dbReference type="Pfam" id="PF07583">
    <property type="entry name" value="PSCyt2"/>
    <property type="match status" value="1"/>
</dbReference>
<reference evidence="5 6" key="1">
    <citation type="submission" date="2019-01" db="EMBL/GenBank/DDBJ databases">
        <title>Lacunisphaera sp. strain TWA-58.</title>
        <authorList>
            <person name="Chen W.-M."/>
        </authorList>
    </citation>
    <scope>NUCLEOTIDE SEQUENCE [LARGE SCALE GENOMIC DNA]</scope>
    <source>
        <strain evidence="5 6">TWA-58</strain>
    </source>
</reference>
<accession>A0A4V1M6S2</accession>
<evidence type="ECO:0000256" key="1">
    <source>
        <dbReference type="SAM" id="MobiDB-lite"/>
    </source>
</evidence>
<dbReference type="PANTHER" id="PTHR35889:SF3">
    <property type="entry name" value="F-BOX DOMAIN-CONTAINING PROTEIN"/>
    <property type="match status" value="1"/>
</dbReference>
<feature type="domain" description="DUF1549" evidence="2">
    <location>
        <begin position="328"/>
        <end position="533"/>
    </location>
</feature>
<dbReference type="Pfam" id="PF07587">
    <property type="entry name" value="PSD1"/>
    <property type="match status" value="1"/>
</dbReference>
<feature type="domain" description="DUF1553" evidence="3">
    <location>
        <begin position="701"/>
        <end position="953"/>
    </location>
</feature>
<dbReference type="PANTHER" id="PTHR35889">
    <property type="entry name" value="CYCLOINULO-OLIGOSACCHARIDE FRUCTANOTRANSFERASE-RELATED"/>
    <property type="match status" value="1"/>
</dbReference>
<dbReference type="InterPro" id="IPR011429">
    <property type="entry name" value="Cyt_c_Planctomycete-type"/>
</dbReference>
<evidence type="ECO:0000313" key="5">
    <source>
        <dbReference type="EMBL" id="RXK56389.1"/>
    </source>
</evidence>
<dbReference type="InterPro" id="IPR011444">
    <property type="entry name" value="DUF1549"/>
</dbReference>
<feature type="region of interest" description="Disordered" evidence="1">
    <location>
        <begin position="52"/>
        <end position="176"/>
    </location>
</feature>
<protein>
    <submittedName>
        <fullName evidence="5">DUF1553 domain-containing protein</fullName>
    </submittedName>
</protein>